<keyword evidence="3" id="KW-0812">Transmembrane</keyword>
<dbReference type="PANTHER" id="PTHR48081:SF13">
    <property type="entry name" value="ALPHA_BETA HYDROLASE"/>
    <property type="match status" value="1"/>
</dbReference>
<dbReference type="EMBL" id="CP071696">
    <property type="protein sequence ID" value="QTX05751.1"/>
    <property type="molecule type" value="Genomic_DNA"/>
</dbReference>
<evidence type="ECO:0000259" key="4">
    <source>
        <dbReference type="Pfam" id="PF20434"/>
    </source>
</evidence>
<keyword evidence="6" id="KW-1185">Reference proteome</keyword>
<dbReference type="InterPro" id="IPR049492">
    <property type="entry name" value="BD-FAE-like_dom"/>
</dbReference>
<name>A0A975IR60_9MICO</name>
<dbReference type="GO" id="GO:0016787">
    <property type="term" value="F:hydrolase activity"/>
    <property type="evidence" value="ECO:0007669"/>
    <property type="project" value="UniProtKB-KW"/>
</dbReference>
<accession>A0A975IR60</accession>
<evidence type="ECO:0000256" key="1">
    <source>
        <dbReference type="ARBA" id="ARBA00022801"/>
    </source>
</evidence>
<dbReference type="Proteomes" id="UP000671914">
    <property type="component" value="Chromosome"/>
</dbReference>
<proteinExistence type="predicted"/>
<dbReference type="InterPro" id="IPR050300">
    <property type="entry name" value="GDXG_lipolytic_enzyme"/>
</dbReference>
<feature type="domain" description="BD-FAE-like" evidence="4">
    <location>
        <begin position="120"/>
        <end position="328"/>
    </location>
</feature>
<evidence type="ECO:0000313" key="5">
    <source>
        <dbReference type="EMBL" id="QTX05751.1"/>
    </source>
</evidence>
<dbReference type="InterPro" id="IPR029058">
    <property type="entry name" value="AB_hydrolase_fold"/>
</dbReference>
<dbReference type="SUPFAM" id="SSF53474">
    <property type="entry name" value="alpha/beta-Hydrolases"/>
    <property type="match status" value="1"/>
</dbReference>
<evidence type="ECO:0000256" key="3">
    <source>
        <dbReference type="SAM" id="Phobius"/>
    </source>
</evidence>
<dbReference type="AlphaFoldDB" id="A0A975IR60"/>
<dbReference type="Pfam" id="PF20434">
    <property type="entry name" value="BD-FAE"/>
    <property type="match status" value="1"/>
</dbReference>
<dbReference type="PANTHER" id="PTHR48081">
    <property type="entry name" value="AB HYDROLASE SUPERFAMILY PROTEIN C4A8.06C"/>
    <property type="match status" value="1"/>
</dbReference>
<evidence type="ECO:0000313" key="6">
    <source>
        <dbReference type="Proteomes" id="UP000671914"/>
    </source>
</evidence>
<reference evidence="5" key="1">
    <citation type="submission" date="2021-03" db="EMBL/GenBank/DDBJ databases">
        <title>Agromyces archimandritus sp. nov., isolated from the cockroach Archimandrita tessellata.</title>
        <authorList>
            <person name="Guzman J."/>
            <person name="Ortuzar M."/>
            <person name="Poehlein A."/>
            <person name="Daniel R."/>
            <person name="Trujillo M."/>
            <person name="Vilcinskas A."/>
        </authorList>
    </citation>
    <scope>NUCLEOTIDE SEQUENCE</scope>
    <source>
        <strain evidence="5">G127AT</strain>
    </source>
</reference>
<keyword evidence="3" id="KW-0472">Membrane</keyword>
<dbReference type="Gene3D" id="3.40.50.1820">
    <property type="entry name" value="alpha/beta hydrolase"/>
    <property type="match status" value="1"/>
</dbReference>
<feature type="transmembrane region" description="Helical" evidence="3">
    <location>
        <begin position="49"/>
        <end position="70"/>
    </location>
</feature>
<keyword evidence="3" id="KW-1133">Transmembrane helix</keyword>
<dbReference type="KEGG" id="aarc:G127AT_05980"/>
<protein>
    <submittedName>
        <fullName evidence="5">Alpha/beta hydrolase</fullName>
    </submittedName>
</protein>
<keyword evidence="1 5" id="KW-0378">Hydrolase</keyword>
<organism evidence="5 6">
    <name type="scientific">Agromyces archimandritae</name>
    <dbReference type="NCBI Taxonomy" id="2781962"/>
    <lineage>
        <taxon>Bacteria</taxon>
        <taxon>Bacillati</taxon>
        <taxon>Actinomycetota</taxon>
        <taxon>Actinomycetes</taxon>
        <taxon>Micrococcales</taxon>
        <taxon>Microbacteriaceae</taxon>
        <taxon>Agromyces</taxon>
    </lineage>
</organism>
<gene>
    <name evidence="5" type="ORF">G127AT_05980</name>
</gene>
<sequence length="380" mass="39103">MHPTRQAGRSHPSGEGPRLLPRTPHGDAAPNSARTGRGERGIRTRRRTAFAAAGATLALAAVAALSGFHLPLATVDADGASGEVPAGARLGIRTFTTPDGLTVDADLEYGTQPDGTLLTLDVCRPEGGAATARAAVVAIHGGSWQRGAKDDPDWRRVCLWLASEGFVAAAVDYRLVPDAVFPAQIDDVSLAVEWMREHAADFGADPSRIGVLGGSAGGQLATLLGTRGEGATDAGSRVAAVVELSGPVGLREPELESDGASDWLRGIVDAYLGCEPEQRGADRAACTEARAEATPAGHADASDPPVFIGHATDEIIPLAQAERLARELREAGVVVELAVVQGGGHSIGILGEELRAKVAAFLHAHLAPVPASEAEATSAR</sequence>
<feature type="region of interest" description="Disordered" evidence="2">
    <location>
        <begin position="1"/>
        <end position="43"/>
    </location>
</feature>
<evidence type="ECO:0000256" key="2">
    <source>
        <dbReference type="SAM" id="MobiDB-lite"/>
    </source>
</evidence>
<dbReference type="RefSeq" id="WP_210901033.1">
    <property type="nucleotide sequence ID" value="NZ_CP071696.1"/>
</dbReference>